<keyword evidence="2" id="KW-0378">Hydrolase</keyword>
<comment type="caution">
    <text evidence="4">The sequence shown here is derived from an EMBL/GenBank/DDBJ whole genome shotgun (WGS) entry which is preliminary data.</text>
</comment>
<accession>A0A8J2RNZ9</accession>
<dbReference type="InterPro" id="IPR050266">
    <property type="entry name" value="AB_hydrolase_sf"/>
</dbReference>
<dbReference type="PANTHER" id="PTHR43798">
    <property type="entry name" value="MONOACYLGLYCEROL LIPASE"/>
    <property type="match status" value="1"/>
</dbReference>
<dbReference type="SUPFAM" id="SSF53474">
    <property type="entry name" value="alpha/beta-Hydrolases"/>
    <property type="match status" value="1"/>
</dbReference>
<evidence type="ECO:0000256" key="1">
    <source>
        <dbReference type="ARBA" id="ARBA00008645"/>
    </source>
</evidence>
<dbReference type="Gene3D" id="3.40.50.1820">
    <property type="entry name" value="alpha/beta hydrolase"/>
    <property type="match status" value="1"/>
</dbReference>
<sequence length="343" mass="38801">MTDDSAKIEQQKLLYRLQHIIPRSLSTSIFHNNKLQILSSKTSNPEDVEFQMTWGKVAARIWGPPDGRPVFAIHGWLDNAGTFDTLIPLLPKDLRIVAVEMPGHGLSDPFPPDAAYNFMDSLVAIERFAKYFKWEKFSFICHSLGATMSMMYAGIYPEKVDKLIQLDIVRVETTRPESIDYRLRKTVGKLLKYEAEILAGPEKPFSYEEAIEKCIGGTFGSLDKKACDILFKRGLKKVEGGYVFRRDRRLLAAPLSFAPKEDQLIIARKVTAEVLIIKCNDGPDFETAENSLEHVEALKANAKRVQYVTVEGKHHTHLTNPELIAPIITEFFNSQKGNCNSRV</sequence>
<dbReference type="PANTHER" id="PTHR43798:SF14">
    <property type="entry name" value="SERINE HYDROLASE-LIKE PROTEIN DDB_G0286239"/>
    <property type="match status" value="1"/>
</dbReference>
<proteinExistence type="inferred from homology"/>
<dbReference type="Pfam" id="PF00561">
    <property type="entry name" value="Abhydrolase_1"/>
    <property type="match status" value="1"/>
</dbReference>
<gene>
    <name evidence="4" type="ORF">DGAL_LOCUS4722</name>
</gene>
<name>A0A8J2RNZ9_9CRUS</name>
<evidence type="ECO:0000256" key="2">
    <source>
        <dbReference type="ARBA" id="ARBA00022801"/>
    </source>
</evidence>
<dbReference type="Proteomes" id="UP000789390">
    <property type="component" value="Unassembled WGS sequence"/>
</dbReference>
<evidence type="ECO:0000259" key="3">
    <source>
        <dbReference type="Pfam" id="PF00561"/>
    </source>
</evidence>
<dbReference type="InterPro" id="IPR029058">
    <property type="entry name" value="AB_hydrolase_fold"/>
</dbReference>
<dbReference type="GO" id="GO:0016020">
    <property type="term" value="C:membrane"/>
    <property type="evidence" value="ECO:0007669"/>
    <property type="project" value="TreeGrafter"/>
</dbReference>
<reference evidence="4" key="1">
    <citation type="submission" date="2021-11" db="EMBL/GenBank/DDBJ databases">
        <authorList>
            <person name="Schell T."/>
        </authorList>
    </citation>
    <scope>NUCLEOTIDE SEQUENCE</scope>
    <source>
        <strain evidence="4">M5</strain>
    </source>
</reference>
<protein>
    <recommendedName>
        <fullName evidence="3">AB hydrolase-1 domain-containing protein</fullName>
    </recommendedName>
</protein>
<organism evidence="4 5">
    <name type="scientific">Daphnia galeata</name>
    <dbReference type="NCBI Taxonomy" id="27404"/>
    <lineage>
        <taxon>Eukaryota</taxon>
        <taxon>Metazoa</taxon>
        <taxon>Ecdysozoa</taxon>
        <taxon>Arthropoda</taxon>
        <taxon>Crustacea</taxon>
        <taxon>Branchiopoda</taxon>
        <taxon>Diplostraca</taxon>
        <taxon>Cladocera</taxon>
        <taxon>Anomopoda</taxon>
        <taxon>Daphniidae</taxon>
        <taxon>Daphnia</taxon>
    </lineage>
</organism>
<comment type="similarity">
    <text evidence="1">Belongs to the AB hydrolase superfamily.</text>
</comment>
<evidence type="ECO:0000313" key="5">
    <source>
        <dbReference type="Proteomes" id="UP000789390"/>
    </source>
</evidence>
<dbReference type="OrthoDB" id="190201at2759"/>
<keyword evidence="5" id="KW-1185">Reference proteome</keyword>
<feature type="domain" description="AB hydrolase-1" evidence="3">
    <location>
        <begin position="69"/>
        <end position="168"/>
    </location>
</feature>
<dbReference type="AlphaFoldDB" id="A0A8J2RNZ9"/>
<dbReference type="GO" id="GO:0016787">
    <property type="term" value="F:hydrolase activity"/>
    <property type="evidence" value="ECO:0007669"/>
    <property type="project" value="UniProtKB-KW"/>
</dbReference>
<dbReference type="InterPro" id="IPR000073">
    <property type="entry name" value="AB_hydrolase_1"/>
</dbReference>
<dbReference type="PRINTS" id="PR00111">
    <property type="entry name" value="ABHYDROLASE"/>
</dbReference>
<evidence type="ECO:0000313" key="4">
    <source>
        <dbReference type="EMBL" id="CAH0102327.1"/>
    </source>
</evidence>
<dbReference type="EMBL" id="CAKKLH010000079">
    <property type="protein sequence ID" value="CAH0102327.1"/>
    <property type="molecule type" value="Genomic_DNA"/>
</dbReference>